<feature type="compositionally biased region" description="Acidic residues" evidence="1">
    <location>
        <begin position="28"/>
        <end position="44"/>
    </location>
</feature>
<dbReference type="eggNOG" id="arCOG02918">
    <property type="taxonomic scope" value="Archaea"/>
</dbReference>
<dbReference type="Gene3D" id="2.60.40.420">
    <property type="entry name" value="Cupredoxins - blue copper proteins"/>
    <property type="match status" value="1"/>
</dbReference>
<evidence type="ECO:0000313" key="3">
    <source>
        <dbReference type="Proteomes" id="UP000001903"/>
    </source>
</evidence>
<sequence length="152" mass="16604">MTEHTRRTVLKAAGASTLAVAVAGCTGGDDDSDDENGDESGDDTYEIDAGETIMLEAQISGWKGLQPAAIENVENPTLVLEADAEYEISWEPGDSAEHNIELWDENEELVDEAYKLELTSDPDETLSFTASEDIAYYRCNPHSNMQGEIQVE</sequence>
<keyword evidence="3" id="KW-1185">Reference proteome</keyword>
<evidence type="ECO:0008006" key="4">
    <source>
        <dbReference type="Google" id="ProtNLM"/>
    </source>
</evidence>
<dbReference type="GeneID" id="8742119"/>
<dbReference type="PROSITE" id="PS51257">
    <property type="entry name" value="PROKAR_LIPOPROTEIN"/>
    <property type="match status" value="1"/>
</dbReference>
<dbReference type="AlphaFoldDB" id="D2RQT3"/>
<name>D2RQT3_HALTV</name>
<dbReference type="PROSITE" id="PS51318">
    <property type="entry name" value="TAT"/>
    <property type="match status" value="1"/>
</dbReference>
<feature type="region of interest" description="Disordered" evidence="1">
    <location>
        <begin position="24"/>
        <end position="44"/>
    </location>
</feature>
<dbReference type="OrthoDB" id="6744at2157"/>
<dbReference type="InterPro" id="IPR006311">
    <property type="entry name" value="TAT_signal"/>
</dbReference>
<dbReference type="RefSeq" id="WP_012942714.1">
    <property type="nucleotide sequence ID" value="NC_013743.1"/>
</dbReference>
<proteinExistence type="predicted"/>
<dbReference type="KEGG" id="htu:Htur_1528"/>
<dbReference type="EMBL" id="CP001860">
    <property type="protein sequence ID" value="ADB60414.1"/>
    <property type="molecule type" value="Genomic_DNA"/>
</dbReference>
<dbReference type="STRING" id="543526.Htur_1528"/>
<dbReference type="InterPro" id="IPR008972">
    <property type="entry name" value="Cupredoxin"/>
</dbReference>
<evidence type="ECO:0000256" key="1">
    <source>
        <dbReference type="SAM" id="MobiDB-lite"/>
    </source>
</evidence>
<organism evidence="2 3">
    <name type="scientific">Haloterrigena turkmenica (strain ATCC 51198 / DSM 5511 / JCM 9101 / NCIMB 13204 / VKM B-1734 / 4k)</name>
    <name type="common">Halococcus turkmenicus</name>
    <dbReference type="NCBI Taxonomy" id="543526"/>
    <lineage>
        <taxon>Archaea</taxon>
        <taxon>Methanobacteriati</taxon>
        <taxon>Methanobacteriota</taxon>
        <taxon>Stenosarchaea group</taxon>
        <taxon>Halobacteria</taxon>
        <taxon>Halobacteriales</taxon>
        <taxon>Natrialbaceae</taxon>
        <taxon>Haloterrigena</taxon>
    </lineage>
</organism>
<protein>
    <recommendedName>
        <fullName evidence="4">Blue (Type 1) copper domain protein</fullName>
    </recommendedName>
</protein>
<accession>D2RQT3</accession>
<reference evidence="2 3" key="1">
    <citation type="journal article" date="2010" name="Stand. Genomic Sci.">
        <title>Complete genome sequence of Haloterrigena turkmenica type strain (4k).</title>
        <authorList>
            <person name="Saunders E."/>
            <person name="Tindall B.J."/>
            <person name="Fahnrich R."/>
            <person name="Lapidus A."/>
            <person name="Copeland A."/>
            <person name="Del Rio T.G."/>
            <person name="Lucas S."/>
            <person name="Chen F."/>
            <person name="Tice H."/>
            <person name="Cheng J.F."/>
            <person name="Han C."/>
            <person name="Detter J.C."/>
            <person name="Bruce D."/>
            <person name="Goodwin L."/>
            <person name="Chain P."/>
            <person name="Pitluck S."/>
            <person name="Pati A."/>
            <person name="Ivanova N."/>
            <person name="Mavromatis K."/>
            <person name="Chen A."/>
            <person name="Palaniappan K."/>
            <person name="Land M."/>
            <person name="Hauser L."/>
            <person name="Chang Y.J."/>
            <person name="Jeffries C.D."/>
            <person name="Brettin T."/>
            <person name="Rohde M."/>
            <person name="Goker M."/>
            <person name="Bristow J."/>
            <person name="Eisen J.A."/>
            <person name="Markowitz V."/>
            <person name="Hugenholtz P."/>
            <person name="Klenk H.P."/>
            <person name="Kyrpides N.C."/>
        </authorList>
    </citation>
    <scope>NUCLEOTIDE SEQUENCE [LARGE SCALE GENOMIC DNA]</scope>
    <source>
        <strain evidence="3">ATCC 51198 / DSM 5511 / JCM 9101 / NCIMB 13204 / VKM B-1734 / 4k</strain>
    </source>
</reference>
<evidence type="ECO:0000313" key="2">
    <source>
        <dbReference type="EMBL" id="ADB60414.1"/>
    </source>
</evidence>
<gene>
    <name evidence="2" type="ordered locus">Htur_1528</name>
</gene>
<dbReference type="Proteomes" id="UP000001903">
    <property type="component" value="Chromosome"/>
</dbReference>
<dbReference type="HOGENOM" id="CLU_089860_0_0_2"/>